<evidence type="ECO:0000256" key="10">
    <source>
        <dbReference type="ARBA" id="ARBA00031630"/>
    </source>
</evidence>
<comment type="similarity">
    <text evidence="3">Belongs to the HTP reductase family.</text>
</comment>
<evidence type="ECO:0000256" key="9">
    <source>
        <dbReference type="ARBA" id="ARBA00030073"/>
    </source>
</evidence>
<evidence type="ECO:0000256" key="5">
    <source>
        <dbReference type="ARBA" id="ARBA00015035"/>
    </source>
</evidence>
<gene>
    <name evidence="14" type="ORF">XA68_18521</name>
</gene>
<proteinExistence type="inferred from homology"/>
<evidence type="ECO:0000256" key="2">
    <source>
        <dbReference type="ARBA" id="ARBA00005104"/>
    </source>
</evidence>
<reference evidence="14 15" key="1">
    <citation type="journal article" date="2015" name="BMC Genomics">
        <title>Gene expression during zombie ant biting behavior reflects the complexity underlying fungal parasitic behavioral manipulation.</title>
        <authorList>
            <person name="de Bekker C."/>
            <person name="Ohm R.A."/>
            <person name="Loreto R.G."/>
            <person name="Sebastian A."/>
            <person name="Albert I."/>
            <person name="Merrow M."/>
            <person name="Brachmann A."/>
            <person name="Hughes D.P."/>
        </authorList>
    </citation>
    <scope>NUCLEOTIDE SEQUENCE [LARGE SCALE GENOMIC DNA]</scope>
    <source>
        <strain evidence="14 15">SC16a</strain>
    </source>
</reference>
<dbReference type="EC" id="1.1.1.302" evidence="4"/>
<evidence type="ECO:0000313" key="15">
    <source>
        <dbReference type="Proteomes" id="UP000037136"/>
    </source>
</evidence>
<dbReference type="SUPFAM" id="SSF53597">
    <property type="entry name" value="Dihydrofolate reductase-like"/>
    <property type="match status" value="1"/>
</dbReference>
<dbReference type="PANTHER" id="PTHR38011:SF7">
    <property type="entry name" value="2,5-DIAMINO-6-RIBOSYLAMINO-4(3H)-PYRIMIDINONE 5'-PHOSPHATE REDUCTASE"/>
    <property type="match status" value="1"/>
</dbReference>
<dbReference type="InterPro" id="IPR002734">
    <property type="entry name" value="RibDG_C"/>
</dbReference>
<evidence type="ECO:0000256" key="6">
    <source>
        <dbReference type="ARBA" id="ARBA00022619"/>
    </source>
</evidence>
<evidence type="ECO:0000313" key="14">
    <source>
        <dbReference type="EMBL" id="PFH60946.1"/>
    </source>
</evidence>
<dbReference type="GO" id="GO:0009231">
    <property type="term" value="P:riboflavin biosynthetic process"/>
    <property type="evidence" value="ECO:0007669"/>
    <property type="project" value="UniProtKB-KW"/>
</dbReference>
<dbReference type="GO" id="GO:0008703">
    <property type="term" value="F:5-amino-6-(5-phosphoribosylamino)uracil reductase activity"/>
    <property type="evidence" value="ECO:0007669"/>
    <property type="project" value="InterPro"/>
</dbReference>
<dbReference type="InterPro" id="IPR050765">
    <property type="entry name" value="Riboflavin_Biosynth_HTPR"/>
</dbReference>
<evidence type="ECO:0000259" key="13">
    <source>
        <dbReference type="Pfam" id="PF01872"/>
    </source>
</evidence>
<evidence type="ECO:0000256" key="8">
    <source>
        <dbReference type="ARBA" id="ARBA00023002"/>
    </source>
</evidence>
<reference evidence="14 15" key="2">
    <citation type="journal article" date="2017" name="Sci. Rep.">
        <title>Ant-infecting Ophiocordyceps genomes reveal a high diversity of potential behavioral manipulation genes and a possible major role for enterotoxins.</title>
        <authorList>
            <person name="de Bekker C."/>
            <person name="Ohm R.A."/>
            <person name="Evans H.C."/>
            <person name="Brachmann A."/>
            <person name="Hughes D.P."/>
        </authorList>
    </citation>
    <scope>NUCLEOTIDE SEQUENCE [LARGE SCALE GENOMIC DNA]</scope>
    <source>
        <strain evidence="14 15">SC16a</strain>
    </source>
</reference>
<evidence type="ECO:0000256" key="11">
    <source>
        <dbReference type="ARBA" id="ARBA00047550"/>
    </source>
</evidence>
<accession>A0A2A9PJF0</accession>
<comment type="catalytic activity">
    <reaction evidence="12">
        <text>2,5-diamino-6-(1-D-ribitylamino)pyrimidin-4(3H)-one 5'-phosphate + NADP(+) = 2,5-diamino-6-(1-D-ribosylamino)pyrimidin-4(3H)-one 5'-phosphate + NADPH + H(+)</text>
        <dbReference type="Rhea" id="RHEA:27278"/>
        <dbReference type="ChEBI" id="CHEBI:15378"/>
        <dbReference type="ChEBI" id="CHEBI:57783"/>
        <dbReference type="ChEBI" id="CHEBI:58349"/>
        <dbReference type="ChEBI" id="CHEBI:58890"/>
        <dbReference type="ChEBI" id="CHEBI:59545"/>
        <dbReference type="EC" id="1.1.1.302"/>
    </reaction>
</comment>
<name>A0A2A9PJF0_OPHUN</name>
<organism evidence="14 15">
    <name type="scientific">Ophiocordyceps unilateralis</name>
    <name type="common">Zombie-ant fungus</name>
    <name type="synonym">Torrubia unilateralis</name>
    <dbReference type="NCBI Taxonomy" id="268505"/>
    <lineage>
        <taxon>Eukaryota</taxon>
        <taxon>Fungi</taxon>
        <taxon>Dikarya</taxon>
        <taxon>Ascomycota</taxon>
        <taxon>Pezizomycotina</taxon>
        <taxon>Sordariomycetes</taxon>
        <taxon>Hypocreomycetidae</taxon>
        <taxon>Hypocreales</taxon>
        <taxon>Ophiocordycipitaceae</taxon>
        <taxon>Ophiocordyceps</taxon>
    </lineage>
</organism>
<evidence type="ECO:0000256" key="1">
    <source>
        <dbReference type="ARBA" id="ARBA00003555"/>
    </source>
</evidence>
<evidence type="ECO:0000256" key="12">
    <source>
        <dbReference type="ARBA" id="ARBA00049020"/>
    </source>
</evidence>
<evidence type="ECO:0000256" key="4">
    <source>
        <dbReference type="ARBA" id="ARBA00012851"/>
    </source>
</evidence>
<evidence type="ECO:0000256" key="7">
    <source>
        <dbReference type="ARBA" id="ARBA00022857"/>
    </source>
</evidence>
<dbReference type="AlphaFoldDB" id="A0A2A9PJF0"/>
<comment type="catalytic activity">
    <reaction evidence="11">
        <text>2,5-diamino-6-(1-D-ribitylamino)pyrimidin-4(3H)-one 5'-phosphate + NAD(+) = 2,5-diamino-6-(1-D-ribosylamino)pyrimidin-4(3H)-one 5'-phosphate + NADH + H(+)</text>
        <dbReference type="Rhea" id="RHEA:27274"/>
        <dbReference type="ChEBI" id="CHEBI:15378"/>
        <dbReference type="ChEBI" id="CHEBI:57540"/>
        <dbReference type="ChEBI" id="CHEBI:57945"/>
        <dbReference type="ChEBI" id="CHEBI:58890"/>
        <dbReference type="ChEBI" id="CHEBI:59545"/>
        <dbReference type="EC" id="1.1.1.302"/>
    </reaction>
</comment>
<keyword evidence="7" id="KW-0521">NADP</keyword>
<keyword evidence="6" id="KW-0686">Riboflavin biosynthesis</keyword>
<comment type="caution">
    <text evidence="14">The sequence shown here is derived from an EMBL/GenBank/DDBJ whole genome shotgun (WGS) entry which is preliminary data.</text>
</comment>
<keyword evidence="8" id="KW-0560">Oxidoreductase</keyword>
<dbReference type="PANTHER" id="PTHR38011">
    <property type="entry name" value="DIHYDROFOLATE REDUCTASE FAMILY PROTEIN (AFU_ORTHOLOGUE AFUA_8G06820)"/>
    <property type="match status" value="1"/>
</dbReference>
<dbReference type="InterPro" id="IPR024072">
    <property type="entry name" value="DHFR-like_dom_sf"/>
</dbReference>
<keyword evidence="15" id="KW-1185">Reference proteome</keyword>
<evidence type="ECO:0000256" key="3">
    <source>
        <dbReference type="ARBA" id="ARBA00009723"/>
    </source>
</evidence>
<feature type="domain" description="Bacterial bifunctional deaminase-reductase C-terminal" evidence="13">
    <location>
        <begin position="37"/>
        <end position="283"/>
    </location>
</feature>
<dbReference type="Gene3D" id="3.40.430.10">
    <property type="entry name" value="Dihydrofolate Reductase, subunit A"/>
    <property type="match status" value="1"/>
</dbReference>
<dbReference type="OrthoDB" id="5432at2759"/>
<dbReference type="Pfam" id="PF01872">
    <property type="entry name" value="RibD_C"/>
    <property type="match status" value="1"/>
</dbReference>
<comment type="function">
    <text evidence="1">Catalyzes an early step in riboflavin biosynthesis, the NADPH-dependent reduction of the ribose side chain of 2,5-diamino-6-ribosylamino-4(3H)-pyrimidinone 5'-phosphate, yielding 2,5-diamino-6-ribitylamino-4(3H)-pyrimidinone 5'-phosphate.</text>
</comment>
<sequence length="291" mass="30829">MDDDGLSFPPEAAALFDHRLPPSCPNQTKTTSSSHRPFVTLTYASSLDGKISQAPGVRTRLSGAESKAMTHFLRSRHDAILIGVSTLLADDPALNCRLSGTPSQPRPVILDPHLRWTPRPEDKILSRSGGGGGGGVGVAPYIVTGVAADAVPGDSVELLRSRGGRFIHLDPVERSCSDDGRMRFDWSDLLAVLRREGLTSVMVEGGARVIESLLRPDCRSLVDSVIVTIAPTWLGRRALGLLSPVAEEEERGSGSSGSSGSSSSSAVARLREVSWHVFGEDVVLCGVLGGK</sequence>
<protein>
    <recommendedName>
        <fullName evidence="5">2,5-diamino-6-ribosylamino-4(3H)-pyrimidinone 5'-phosphate reductase</fullName>
        <ecNumber evidence="4">1.1.1.302</ecNumber>
    </recommendedName>
    <alternativeName>
        <fullName evidence="10">2,5-diamino-6-(5-phospho-D-ribosylamino)pyrimidin-4(3H)-one reductase</fullName>
    </alternativeName>
    <alternativeName>
        <fullName evidence="9">2,5-diamino-6-ribitylamino-4(3H)-pyrimidinone 5'-phosphate synthase</fullName>
    </alternativeName>
</protein>
<dbReference type="Proteomes" id="UP000037136">
    <property type="component" value="Unassembled WGS sequence"/>
</dbReference>
<dbReference type="EMBL" id="LAZP02000098">
    <property type="protein sequence ID" value="PFH60946.1"/>
    <property type="molecule type" value="Genomic_DNA"/>
</dbReference>
<dbReference type="STRING" id="268505.A0A2A9PJF0"/>
<comment type="pathway">
    <text evidence="2">Cofactor biosynthesis; riboflavin biosynthesis.</text>
</comment>